<organism evidence="1 2">
    <name type="scientific">Methanoplanus endosymbiosus</name>
    <dbReference type="NCBI Taxonomy" id="33865"/>
    <lineage>
        <taxon>Archaea</taxon>
        <taxon>Methanobacteriati</taxon>
        <taxon>Methanobacteriota</taxon>
        <taxon>Stenosarchaea group</taxon>
        <taxon>Methanomicrobia</taxon>
        <taxon>Methanomicrobiales</taxon>
        <taxon>Methanomicrobiaceae</taxon>
        <taxon>Methanoplanus</taxon>
    </lineage>
</organism>
<dbReference type="EMBL" id="CP096115">
    <property type="protein sequence ID" value="UUX91532.1"/>
    <property type="molecule type" value="Genomic_DNA"/>
</dbReference>
<dbReference type="GeneID" id="74307862"/>
<protein>
    <submittedName>
        <fullName evidence="1">Uncharacterized protein</fullName>
    </submittedName>
</protein>
<dbReference type="RefSeq" id="WP_257741684.1">
    <property type="nucleotide sequence ID" value="NZ_CP096115.1"/>
</dbReference>
<dbReference type="AlphaFoldDB" id="A0A9E7PLG8"/>
<reference evidence="1" key="1">
    <citation type="submission" date="2022-04" db="EMBL/GenBank/DDBJ databases">
        <title>Complete genome of Methanoplanus endosymbiosus DSM 3599.</title>
        <authorList>
            <person name="Chen S.-C."/>
            <person name="You Y.-T."/>
            <person name="Zhou Y.-Z."/>
            <person name="Lai M.-C."/>
        </authorList>
    </citation>
    <scope>NUCLEOTIDE SEQUENCE</scope>
    <source>
        <strain evidence="1">DSM 3599</strain>
    </source>
</reference>
<dbReference type="KEGG" id="mend:L6E24_09130"/>
<evidence type="ECO:0000313" key="2">
    <source>
        <dbReference type="Proteomes" id="UP001060368"/>
    </source>
</evidence>
<name>A0A9E7PLG8_9EURY</name>
<evidence type="ECO:0000313" key="1">
    <source>
        <dbReference type="EMBL" id="UUX91532.1"/>
    </source>
</evidence>
<dbReference type="Proteomes" id="UP001060368">
    <property type="component" value="Chromosome"/>
</dbReference>
<proteinExistence type="predicted"/>
<sequence>MDAGGGADTEDEYIPFDREISEIITFTEGHENSRIKNIAVIAEPYSGEQILINGLLDKLGDGAGHHKYGSIQYECPCPAEICPDKKTVILEGCHYLFSRKIGGFDSLNRFLTEISGDERIYITFWNIFAWDYLSAAENTDSYFQKPVIIEPLKPDMLMDLMKDKSGKSPDYIDDRPVSERNRFTFKKRSIKLPGFEKAIKIPYPGYESSAKETMSEAEAERYAFERIADISGGNYGIAKKLWKKSITDDLFRLSQISSHDSDPDLKYNEAYTLLFILMWGALSAKEIMEMSVSEGESAKILFKLSSVGLISNEGGRYSVEPLKFVQSVEYLKKIRMVW</sequence>
<gene>
    <name evidence="1" type="ORF">L6E24_09130</name>
</gene>
<accession>A0A9E7PLG8</accession>
<keyword evidence="2" id="KW-1185">Reference proteome</keyword>